<gene>
    <name evidence="6" type="ORF">MTR67_020327</name>
</gene>
<reference evidence="6" key="1">
    <citation type="submission" date="2023-08" db="EMBL/GenBank/DDBJ databases">
        <title>A de novo genome assembly of Solanum verrucosum Schlechtendal, a Mexican diploid species geographically isolated from the other diploid A-genome species in potato relatives.</title>
        <authorList>
            <person name="Hosaka K."/>
        </authorList>
    </citation>
    <scope>NUCLEOTIDE SEQUENCE</scope>
    <source>
        <tissue evidence="6">Young leaves</tissue>
    </source>
</reference>
<keyword evidence="7" id="KW-1185">Reference proteome</keyword>
<evidence type="ECO:0000256" key="3">
    <source>
        <dbReference type="ARBA" id="ARBA00022833"/>
    </source>
</evidence>
<evidence type="ECO:0000256" key="1">
    <source>
        <dbReference type="ARBA" id="ARBA00022723"/>
    </source>
</evidence>
<evidence type="ECO:0000313" key="6">
    <source>
        <dbReference type="EMBL" id="WMV26942.1"/>
    </source>
</evidence>
<protein>
    <recommendedName>
        <fullName evidence="5">GRF-type domain-containing protein</fullName>
    </recommendedName>
</protein>
<keyword evidence="4" id="KW-0812">Transmembrane</keyword>
<keyword evidence="4" id="KW-0472">Membrane</keyword>
<feature type="domain" description="GRF-type" evidence="5">
    <location>
        <begin position="22"/>
        <end position="64"/>
    </location>
</feature>
<feature type="transmembrane region" description="Helical" evidence="4">
    <location>
        <begin position="115"/>
        <end position="136"/>
    </location>
</feature>
<sequence length="149" mass="17366">MANADLNKLCMEESDPMLKAVVQCKHGVLLHMQTSWSKSNPGRRFWSYPYYGSKNCKFFRWRDKVEVDPRSKFILPKLVNKIKELEEEVLRRQTQINEQVIDDNNGVGSIGRCRFYWNIILCVLICVVAMFINNLFQSSESSIDLVELA</sequence>
<keyword evidence="3" id="KW-0862">Zinc</keyword>
<evidence type="ECO:0000259" key="5">
    <source>
        <dbReference type="Pfam" id="PF06839"/>
    </source>
</evidence>
<organism evidence="6 7">
    <name type="scientific">Solanum verrucosum</name>
    <dbReference type="NCBI Taxonomy" id="315347"/>
    <lineage>
        <taxon>Eukaryota</taxon>
        <taxon>Viridiplantae</taxon>
        <taxon>Streptophyta</taxon>
        <taxon>Embryophyta</taxon>
        <taxon>Tracheophyta</taxon>
        <taxon>Spermatophyta</taxon>
        <taxon>Magnoliopsida</taxon>
        <taxon>eudicotyledons</taxon>
        <taxon>Gunneridae</taxon>
        <taxon>Pentapetalae</taxon>
        <taxon>asterids</taxon>
        <taxon>lamiids</taxon>
        <taxon>Solanales</taxon>
        <taxon>Solanaceae</taxon>
        <taxon>Solanoideae</taxon>
        <taxon>Solaneae</taxon>
        <taxon>Solanum</taxon>
    </lineage>
</organism>
<evidence type="ECO:0000313" key="7">
    <source>
        <dbReference type="Proteomes" id="UP001234989"/>
    </source>
</evidence>
<proteinExistence type="predicted"/>
<dbReference type="GO" id="GO:0008270">
    <property type="term" value="F:zinc ion binding"/>
    <property type="evidence" value="ECO:0007669"/>
    <property type="project" value="UniProtKB-KW"/>
</dbReference>
<dbReference type="AlphaFoldDB" id="A0AAF0QQE6"/>
<keyword evidence="2" id="KW-0863">Zinc-finger</keyword>
<keyword evidence="1" id="KW-0479">Metal-binding</keyword>
<dbReference type="InterPro" id="IPR010666">
    <property type="entry name" value="Znf_GRF"/>
</dbReference>
<accession>A0AAF0QQE6</accession>
<dbReference type="PANTHER" id="PTHR33248">
    <property type="entry name" value="ZINC ION-BINDING PROTEIN"/>
    <property type="match status" value="1"/>
</dbReference>
<dbReference type="EMBL" id="CP133615">
    <property type="protein sequence ID" value="WMV26942.1"/>
    <property type="molecule type" value="Genomic_DNA"/>
</dbReference>
<evidence type="ECO:0000256" key="2">
    <source>
        <dbReference type="ARBA" id="ARBA00022771"/>
    </source>
</evidence>
<name>A0AAF0QQE6_SOLVR</name>
<dbReference type="Proteomes" id="UP001234989">
    <property type="component" value="Chromosome 4"/>
</dbReference>
<evidence type="ECO:0000256" key="4">
    <source>
        <dbReference type="SAM" id="Phobius"/>
    </source>
</evidence>
<keyword evidence="4" id="KW-1133">Transmembrane helix</keyword>
<dbReference type="Pfam" id="PF06839">
    <property type="entry name" value="Zn_ribbon_GRF"/>
    <property type="match status" value="1"/>
</dbReference>